<dbReference type="EMBL" id="SMOL01000401">
    <property type="protein sequence ID" value="KAB2617414.1"/>
    <property type="molecule type" value="Genomic_DNA"/>
</dbReference>
<keyword evidence="2" id="KW-1185">Reference proteome</keyword>
<accession>A0A5N5H2U1</accession>
<protein>
    <submittedName>
        <fullName evidence="1">Patatin-like protein 6</fullName>
    </submittedName>
</protein>
<name>A0A5N5H2U1_9ROSA</name>
<reference evidence="2" key="2">
    <citation type="submission" date="2019-10" db="EMBL/GenBank/DDBJ databases">
        <title>A de novo genome assembly of a pear dwarfing rootstock.</title>
        <authorList>
            <person name="Wang F."/>
            <person name="Wang J."/>
            <person name="Li S."/>
            <person name="Zhang Y."/>
            <person name="Fang M."/>
            <person name="Ma L."/>
            <person name="Zhao Y."/>
            <person name="Jiang S."/>
        </authorList>
    </citation>
    <scope>NUCLEOTIDE SEQUENCE [LARGE SCALE GENOMIC DNA]</scope>
</reference>
<reference evidence="1 2" key="3">
    <citation type="submission" date="2019-11" db="EMBL/GenBank/DDBJ databases">
        <title>A de novo genome assembly of a pear dwarfing rootstock.</title>
        <authorList>
            <person name="Wang F."/>
            <person name="Wang J."/>
            <person name="Li S."/>
            <person name="Zhang Y."/>
            <person name="Fang M."/>
            <person name="Ma L."/>
            <person name="Zhao Y."/>
            <person name="Jiang S."/>
        </authorList>
    </citation>
    <scope>NUCLEOTIDE SEQUENCE [LARGE SCALE GENOMIC DNA]</scope>
    <source>
        <strain evidence="1">S2</strain>
        <tissue evidence="1">Leaf</tissue>
    </source>
</reference>
<dbReference type="Proteomes" id="UP000327157">
    <property type="component" value="Chromosome 15"/>
</dbReference>
<evidence type="ECO:0000313" key="2">
    <source>
        <dbReference type="Proteomes" id="UP000327157"/>
    </source>
</evidence>
<proteinExistence type="predicted"/>
<comment type="caution">
    <text evidence="1">The sequence shown here is derived from an EMBL/GenBank/DDBJ whole genome shotgun (WGS) entry which is preliminary data.</text>
</comment>
<reference evidence="1 2" key="1">
    <citation type="submission" date="2019-09" db="EMBL/GenBank/DDBJ databases">
        <authorList>
            <person name="Ou C."/>
        </authorList>
    </citation>
    <scope>NUCLEOTIDE SEQUENCE [LARGE SCALE GENOMIC DNA]</scope>
    <source>
        <strain evidence="1">S2</strain>
        <tissue evidence="1">Leaf</tissue>
    </source>
</reference>
<organism evidence="1 2">
    <name type="scientific">Pyrus ussuriensis x Pyrus communis</name>
    <dbReference type="NCBI Taxonomy" id="2448454"/>
    <lineage>
        <taxon>Eukaryota</taxon>
        <taxon>Viridiplantae</taxon>
        <taxon>Streptophyta</taxon>
        <taxon>Embryophyta</taxon>
        <taxon>Tracheophyta</taxon>
        <taxon>Spermatophyta</taxon>
        <taxon>Magnoliopsida</taxon>
        <taxon>eudicotyledons</taxon>
        <taxon>Gunneridae</taxon>
        <taxon>Pentapetalae</taxon>
        <taxon>rosids</taxon>
        <taxon>fabids</taxon>
        <taxon>Rosales</taxon>
        <taxon>Rosaceae</taxon>
        <taxon>Amygdaloideae</taxon>
        <taxon>Maleae</taxon>
        <taxon>Pyrus</taxon>
    </lineage>
</organism>
<sequence length="165" mass="18097">MMDWDDKDVGIARRKDLCGNRKELSGFRLRIEKEGGPVVVEQALAVIGEEAPRVFGLENRTGVVSGGEEHGREYTSDAGSGGDVEVIGDSGVRIPRFLLQRLLEICQGLSGKNPSHSSAAVDAENADFAPLVFDRPDAVFRLGLNAHQLDREALRRCEWRPAERA</sequence>
<evidence type="ECO:0000313" key="1">
    <source>
        <dbReference type="EMBL" id="KAB2617414.1"/>
    </source>
</evidence>
<gene>
    <name evidence="1" type="ORF">D8674_013283</name>
</gene>
<dbReference type="AlphaFoldDB" id="A0A5N5H2U1"/>